<feature type="transmembrane region" description="Helical" evidence="1">
    <location>
        <begin position="12"/>
        <end position="33"/>
    </location>
</feature>
<evidence type="ECO:0000313" key="5">
    <source>
        <dbReference type="Proteomes" id="UP000271380"/>
    </source>
</evidence>
<proteinExistence type="predicted"/>
<organism evidence="2 4">
    <name type="scientific">Corynebacterium kutscheri</name>
    <dbReference type="NCBI Taxonomy" id="35755"/>
    <lineage>
        <taxon>Bacteria</taxon>
        <taxon>Bacillati</taxon>
        <taxon>Actinomycetota</taxon>
        <taxon>Actinomycetes</taxon>
        <taxon>Mycobacteriales</taxon>
        <taxon>Corynebacteriaceae</taxon>
        <taxon>Corynebacterium</taxon>
    </lineage>
</organism>
<protein>
    <submittedName>
        <fullName evidence="3">Secreted protein</fullName>
    </submittedName>
</protein>
<sequence length="73" mass="7918">MSKLTSPKNIIKGFSSVLLGVWLYCLVVAPIFTEGSYLNIVSNKASTIGLGWTIITVFIAAVWLSAISIKKDK</sequence>
<reference evidence="2 4" key="1">
    <citation type="journal article" date="2015" name="Genome Announc.">
        <title>Complete Genome Sequence of Corynebacterium kutscheri DSM 20755, a Corynebacterial Type Strain with Remarkably Low G+C Content of Chromosomal DNA.</title>
        <authorList>
            <person name="Ruckert C."/>
            <person name="Albersmeier A."/>
            <person name="Winkler A."/>
            <person name="Tauch A."/>
        </authorList>
    </citation>
    <scope>NUCLEOTIDE SEQUENCE [LARGE SCALE GENOMIC DNA]</scope>
    <source>
        <strain evidence="2 4">DSM 20755</strain>
    </source>
</reference>
<gene>
    <name evidence="3" type="ORF">NCTC949_00590</name>
    <name evidence="2" type="ORF">UL82_00500</name>
</gene>
<evidence type="ECO:0000313" key="4">
    <source>
        <dbReference type="Proteomes" id="UP000033457"/>
    </source>
</evidence>
<name>A0A0F6R0B8_9CORY</name>
<keyword evidence="1" id="KW-0472">Membrane</keyword>
<dbReference type="KEGG" id="cku:UL82_00500"/>
<evidence type="ECO:0000313" key="3">
    <source>
        <dbReference type="EMBL" id="VEH05404.1"/>
    </source>
</evidence>
<dbReference type="Proteomes" id="UP000033457">
    <property type="component" value="Chromosome"/>
</dbReference>
<feature type="transmembrane region" description="Helical" evidence="1">
    <location>
        <begin position="45"/>
        <end position="67"/>
    </location>
</feature>
<reference evidence="3 5" key="2">
    <citation type="submission" date="2018-12" db="EMBL/GenBank/DDBJ databases">
        <authorList>
            <consortium name="Pathogen Informatics"/>
        </authorList>
    </citation>
    <scope>NUCLEOTIDE SEQUENCE [LARGE SCALE GENOMIC DNA]</scope>
    <source>
        <strain evidence="3 5">NCTC949</strain>
    </source>
</reference>
<keyword evidence="4" id="KW-1185">Reference proteome</keyword>
<dbReference type="EMBL" id="CP011312">
    <property type="protein sequence ID" value="AKE40338.1"/>
    <property type="molecule type" value="Genomic_DNA"/>
</dbReference>
<keyword evidence="1" id="KW-0812">Transmembrane</keyword>
<dbReference type="Proteomes" id="UP000271380">
    <property type="component" value="Chromosome"/>
</dbReference>
<dbReference type="RefSeq" id="WP_046438350.1">
    <property type="nucleotide sequence ID" value="NZ_CP011312.1"/>
</dbReference>
<evidence type="ECO:0000313" key="2">
    <source>
        <dbReference type="EMBL" id="AKE40338.1"/>
    </source>
</evidence>
<dbReference type="HOGENOM" id="CLU_201046_0_0_11"/>
<dbReference type="AlphaFoldDB" id="A0A0F6R0B8"/>
<evidence type="ECO:0000256" key="1">
    <source>
        <dbReference type="SAM" id="Phobius"/>
    </source>
</evidence>
<keyword evidence="1" id="KW-1133">Transmembrane helix</keyword>
<dbReference type="OrthoDB" id="4412651at2"/>
<accession>A0A0F6R0B8</accession>
<dbReference type="EMBL" id="LR134377">
    <property type="protein sequence ID" value="VEH05404.1"/>
    <property type="molecule type" value="Genomic_DNA"/>
</dbReference>